<evidence type="ECO:0000256" key="2">
    <source>
        <dbReference type="ARBA" id="ARBA00023125"/>
    </source>
</evidence>
<dbReference type="InterPro" id="IPR050109">
    <property type="entry name" value="HTH-type_TetR-like_transc_reg"/>
</dbReference>
<evidence type="ECO:0000256" key="4">
    <source>
        <dbReference type="PROSITE-ProRule" id="PRU00335"/>
    </source>
</evidence>
<reference evidence="6 7" key="1">
    <citation type="submission" date="2016-10" db="EMBL/GenBank/DDBJ databases">
        <authorList>
            <person name="Varghese N."/>
            <person name="Submissions S."/>
        </authorList>
    </citation>
    <scope>NUCLEOTIDE SEQUENCE [LARGE SCALE GENOMIC DNA]</scope>
    <source>
        <strain evidence="6 7">DSM 21822</strain>
    </source>
</reference>
<dbReference type="AlphaFoldDB" id="A0A1I3XNR1"/>
<evidence type="ECO:0000256" key="1">
    <source>
        <dbReference type="ARBA" id="ARBA00023015"/>
    </source>
</evidence>
<dbReference type="OrthoDB" id="9802802at2"/>
<keyword evidence="7" id="KW-1185">Reference proteome</keyword>
<name>A0A1I3XNR1_9HYPH</name>
<dbReference type="InterPro" id="IPR001647">
    <property type="entry name" value="HTH_TetR"/>
</dbReference>
<dbReference type="PROSITE" id="PS50977">
    <property type="entry name" value="HTH_TETR_2"/>
    <property type="match status" value="1"/>
</dbReference>
<keyword evidence="1" id="KW-0805">Transcription regulation</keyword>
<evidence type="ECO:0000313" key="6">
    <source>
        <dbReference type="EMBL" id="SFK20636.1"/>
    </source>
</evidence>
<evidence type="ECO:0000313" key="7">
    <source>
        <dbReference type="Proteomes" id="UP000323300"/>
    </source>
</evidence>
<protein>
    <submittedName>
        <fullName evidence="6">Transcriptional regulator, TetR family</fullName>
    </submittedName>
</protein>
<proteinExistence type="predicted"/>
<dbReference type="SUPFAM" id="SSF46689">
    <property type="entry name" value="Homeodomain-like"/>
    <property type="match status" value="1"/>
</dbReference>
<dbReference type="InterPro" id="IPR009057">
    <property type="entry name" value="Homeodomain-like_sf"/>
</dbReference>
<gene>
    <name evidence="6" type="ORF">SAMN04488498_103365</name>
</gene>
<dbReference type="RefSeq" id="WP_149759638.1">
    <property type="nucleotide sequence ID" value="NZ_BSPE01000008.1"/>
</dbReference>
<dbReference type="EMBL" id="FOSL01000003">
    <property type="protein sequence ID" value="SFK20636.1"/>
    <property type="molecule type" value="Genomic_DNA"/>
</dbReference>
<dbReference type="PANTHER" id="PTHR30055:SF234">
    <property type="entry name" value="HTH-TYPE TRANSCRIPTIONAL REGULATOR BETI"/>
    <property type="match status" value="1"/>
</dbReference>
<organism evidence="6 7">
    <name type="scientific">Neomesorhizobium albiziae</name>
    <dbReference type="NCBI Taxonomy" id="335020"/>
    <lineage>
        <taxon>Bacteria</taxon>
        <taxon>Pseudomonadati</taxon>
        <taxon>Pseudomonadota</taxon>
        <taxon>Alphaproteobacteria</taxon>
        <taxon>Hyphomicrobiales</taxon>
        <taxon>Phyllobacteriaceae</taxon>
        <taxon>Neomesorhizobium</taxon>
    </lineage>
</organism>
<keyword evidence="3" id="KW-0804">Transcription</keyword>
<evidence type="ECO:0000256" key="3">
    <source>
        <dbReference type="ARBA" id="ARBA00023163"/>
    </source>
</evidence>
<dbReference type="PANTHER" id="PTHR30055">
    <property type="entry name" value="HTH-TYPE TRANSCRIPTIONAL REGULATOR RUTR"/>
    <property type="match status" value="1"/>
</dbReference>
<keyword evidence="2 4" id="KW-0238">DNA-binding</keyword>
<dbReference type="GO" id="GO:0003700">
    <property type="term" value="F:DNA-binding transcription factor activity"/>
    <property type="evidence" value="ECO:0007669"/>
    <property type="project" value="TreeGrafter"/>
</dbReference>
<evidence type="ECO:0000259" key="5">
    <source>
        <dbReference type="PROSITE" id="PS50977"/>
    </source>
</evidence>
<dbReference type="GO" id="GO:0000976">
    <property type="term" value="F:transcription cis-regulatory region binding"/>
    <property type="evidence" value="ECO:0007669"/>
    <property type="project" value="TreeGrafter"/>
</dbReference>
<accession>A0A1I3XNR1</accession>
<sequence>MDGSAIDDGTPQTLESLKRARILDGAMKVFLAYGFARTTMDDIARASDLSRPALYLLFKNKTDIYRAIAETLLRHSLDTARAALARDEPFARRMEAVADEALIALMQTFQQSAHGAEILDKKNSLAGDVVETWRNTMTGLLAAAIEEEAARAGTDLGASGLSAAMLANLLLDGLEGMKMRNPDPDAQREGARGLIRAVERILRP</sequence>
<dbReference type="Proteomes" id="UP000323300">
    <property type="component" value="Unassembled WGS sequence"/>
</dbReference>
<feature type="DNA-binding region" description="H-T-H motif" evidence="4">
    <location>
        <begin position="39"/>
        <end position="58"/>
    </location>
</feature>
<dbReference type="Gene3D" id="1.10.357.10">
    <property type="entry name" value="Tetracycline Repressor, domain 2"/>
    <property type="match status" value="1"/>
</dbReference>
<dbReference type="PRINTS" id="PR00455">
    <property type="entry name" value="HTHTETR"/>
</dbReference>
<feature type="domain" description="HTH tetR-type" evidence="5">
    <location>
        <begin position="16"/>
        <end position="76"/>
    </location>
</feature>
<dbReference type="Pfam" id="PF00440">
    <property type="entry name" value="TetR_N"/>
    <property type="match status" value="1"/>
</dbReference>